<reference evidence="4" key="1">
    <citation type="submission" date="2011-05" db="EMBL/GenBank/DDBJ databases">
        <authorList>
            <person name="Richards S.R."/>
            <person name="Qu J."/>
            <person name="Jiang H."/>
            <person name="Jhangiani S.N."/>
            <person name="Agravi P."/>
            <person name="Goodspeed R."/>
            <person name="Gross S."/>
            <person name="Mandapat C."/>
            <person name="Jackson L."/>
            <person name="Mathew T."/>
            <person name="Pu L."/>
            <person name="Thornton R."/>
            <person name="Saada N."/>
            <person name="Wilczek-Boney K.B."/>
            <person name="Lee S."/>
            <person name="Kovar C."/>
            <person name="Wu Y."/>
            <person name="Scherer S.E."/>
            <person name="Worley K.C."/>
            <person name="Muzny D.M."/>
            <person name="Gibbs R."/>
        </authorList>
    </citation>
    <scope>NUCLEOTIDE SEQUENCE</scope>
    <source>
        <strain evidence="4">Brora</strain>
    </source>
</reference>
<dbReference type="EMBL" id="JH432064">
    <property type="status" value="NOT_ANNOTATED_CDS"/>
    <property type="molecule type" value="Genomic_DNA"/>
</dbReference>
<dbReference type="Gene3D" id="2.80.10.50">
    <property type="match status" value="1"/>
</dbReference>
<organism evidence="3 4">
    <name type="scientific">Strigamia maritima</name>
    <name type="common">European centipede</name>
    <name type="synonym">Geophilus maritimus</name>
    <dbReference type="NCBI Taxonomy" id="126957"/>
    <lineage>
        <taxon>Eukaryota</taxon>
        <taxon>Metazoa</taxon>
        <taxon>Ecdysozoa</taxon>
        <taxon>Arthropoda</taxon>
        <taxon>Myriapoda</taxon>
        <taxon>Chilopoda</taxon>
        <taxon>Pleurostigmophora</taxon>
        <taxon>Geophilomorpha</taxon>
        <taxon>Linotaeniidae</taxon>
        <taxon>Strigamia</taxon>
    </lineage>
</organism>
<evidence type="ECO:0000313" key="3">
    <source>
        <dbReference type="EnsemblMetazoa" id="SMAR011458-PA"/>
    </source>
</evidence>
<evidence type="ECO:0000256" key="1">
    <source>
        <dbReference type="ARBA" id="ARBA00007936"/>
    </source>
</evidence>
<evidence type="ECO:0000313" key="4">
    <source>
        <dbReference type="Proteomes" id="UP000014500"/>
    </source>
</evidence>
<reference evidence="3" key="2">
    <citation type="submission" date="2015-02" db="UniProtKB">
        <authorList>
            <consortium name="EnsemblMetazoa"/>
        </authorList>
    </citation>
    <scope>IDENTIFICATION</scope>
</reference>
<dbReference type="EnsemblMetazoa" id="SMAR011458-RA">
    <property type="protein sequence ID" value="SMAR011458-PA"/>
    <property type="gene ID" value="SMAR011458"/>
</dbReference>
<dbReference type="AlphaFoldDB" id="T1JCE8"/>
<dbReference type="InterPro" id="IPR002209">
    <property type="entry name" value="Fibroblast_GF_fam"/>
</dbReference>
<evidence type="ECO:0000256" key="2">
    <source>
        <dbReference type="SAM" id="MobiDB-lite"/>
    </source>
</evidence>
<dbReference type="PANTHER" id="PTHR11486">
    <property type="entry name" value="FIBROBLAST GROWTH FACTOR"/>
    <property type="match status" value="1"/>
</dbReference>
<dbReference type="Proteomes" id="UP000014500">
    <property type="component" value="Unassembled WGS sequence"/>
</dbReference>
<name>T1JCE8_STRMM</name>
<comment type="similarity">
    <text evidence="1">Belongs to the heparin-binding growth factors family.</text>
</comment>
<dbReference type="Pfam" id="PF00167">
    <property type="entry name" value="FGF"/>
    <property type="match status" value="1"/>
</dbReference>
<dbReference type="HOGENOM" id="CLU_1706476_0_0_1"/>
<dbReference type="GO" id="GO:0008083">
    <property type="term" value="F:growth factor activity"/>
    <property type="evidence" value="ECO:0007669"/>
    <property type="project" value="InterPro"/>
</dbReference>
<proteinExistence type="inferred from homology"/>
<sequence>MGPCCSRDITEDIEITHRPSGKMTDMSGSSCPCPPPSTSESNISDAAATGGDSSRNHWGSIKQLYCRTGFHLIIKRNMIKGTRKPYHKNGSDENEEGTVFVEAYQDGWNTYLSRKYAHFGWYLAINKVGKARAGHKTSFNHKSIMFLPRSAFSE</sequence>
<feature type="region of interest" description="Disordered" evidence="2">
    <location>
        <begin position="1"/>
        <end position="57"/>
    </location>
</feature>
<protein>
    <recommendedName>
        <fullName evidence="5">Fibroblast growth factor</fullName>
    </recommendedName>
</protein>
<evidence type="ECO:0008006" key="5">
    <source>
        <dbReference type="Google" id="ProtNLM"/>
    </source>
</evidence>
<dbReference type="SUPFAM" id="SSF50353">
    <property type="entry name" value="Cytokine"/>
    <property type="match status" value="1"/>
</dbReference>
<feature type="compositionally biased region" description="Basic and acidic residues" evidence="2">
    <location>
        <begin position="8"/>
        <end position="17"/>
    </location>
</feature>
<dbReference type="InterPro" id="IPR008996">
    <property type="entry name" value="IL1/FGF"/>
</dbReference>
<accession>T1JCE8</accession>
<dbReference type="PhylomeDB" id="T1JCE8"/>
<dbReference type="STRING" id="126957.T1JCE8"/>
<dbReference type="CDD" id="cd00058">
    <property type="entry name" value="beta-trefoil_FGF"/>
    <property type="match status" value="1"/>
</dbReference>
<dbReference type="InterPro" id="IPR056378">
    <property type="entry name" value="Let-756-like_FGF"/>
</dbReference>
<keyword evidence="4" id="KW-1185">Reference proteome</keyword>